<organism evidence="1 2">
    <name type="scientific">Solanum pinnatisectum</name>
    <name type="common">tansyleaf nightshade</name>
    <dbReference type="NCBI Taxonomy" id="50273"/>
    <lineage>
        <taxon>Eukaryota</taxon>
        <taxon>Viridiplantae</taxon>
        <taxon>Streptophyta</taxon>
        <taxon>Embryophyta</taxon>
        <taxon>Tracheophyta</taxon>
        <taxon>Spermatophyta</taxon>
        <taxon>Magnoliopsida</taxon>
        <taxon>eudicotyledons</taxon>
        <taxon>Gunneridae</taxon>
        <taxon>Pentapetalae</taxon>
        <taxon>asterids</taxon>
        <taxon>lamiids</taxon>
        <taxon>Solanales</taxon>
        <taxon>Solanaceae</taxon>
        <taxon>Solanoideae</taxon>
        <taxon>Solaneae</taxon>
        <taxon>Solanum</taxon>
    </lineage>
</organism>
<reference evidence="1 2" key="1">
    <citation type="submission" date="2023-10" db="EMBL/GenBank/DDBJ databases">
        <title>Genome-Wide Identification Analysis in wild type Solanum Pinnatisectum Reveals Some Genes Defensing Phytophthora Infestans.</title>
        <authorList>
            <person name="Sun C."/>
        </authorList>
    </citation>
    <scope>NUCLEOTIDE SEQUENCE [LARGE SCALE GENOMIC DNA]</scope>
    <source>
        <strain evidence="1">LQN</strain>
        <tissue evidence="1">Leaf</tissue>
    </source>
</reference>
<evidence type="ECO:0008006" key="3">
    <source>
        <dbReference type="Google" id="ProtNLM"/>
    </source>
</evidence>
<evidence type="ECO:0000313" key="2">
    <source>
        <dbReference type="Proteomes" id="UP001311915"/>
    </source>
</evidence>
<dbReference type="AlphaFoldDB" id="A0AAV9MHN9"/>
<dbReference type="EMBL" id="JAWPEI010000001">
    <property type="protein sequence ID" value="KAK4737358.1"/>
    <property type="molecule type" value="Genomic_DNA"/>
</dbReference>
<accession>A0AAV9MHN9</accession>
<keyword evidence="2" id="KW-1185">Reference proteome</keyword>
<gene>
    <name evidence="1" type="ORF">R3W88_001055</name>
</gene>
<sequence>MDWSRKLDDALWVYRTAFKTPIGMSPYQLVYRKSCHLLIELEHKAMWVVKKLNLDWGATSNQRMSDSNVLDEFCLRAYESSALYNEKMKKYHDQRIEK</sequence>
<protein>
    <recommendedName>
        <fullName evidence="3">Reverse transcriptase</fullName>
    </recommendedName>
</protein>
<dbReference type="Proteomes" id="UP001311915">
    <property type="component" value="Unassembled WGS sequence"/>
</dbReference>
<name>A0AAV9MHN9_9SOLN</name>
<comment type="caution">
    <text evidence="1">The sequence shown here is derived from an EMBL/GenBank/DDBJ whole genome shotgun (WGS) entry which is preliminary data.</text>
</comment>
<dbReference type="InterPro" id="IPR036397">
    <property type="entry name" value="RNaseH_sf"/>
</dbReference>
<evidence type="ECO:0000313" key="1">
    <source>
        <dbReference type="EMBL" id="KAK4737358.1"/>
    </source>
</evidence>
<proteinExistence type="predicted"/>
<dbReference type="GO" id="GO:0003676">
    <property type="term" value="F:nucleic acid binding"/>
    <property type="evidence" value="ECO:0007669"/>
    <property type="project" value="InterPro"/>
</dbReference>
<dbReference type="Gene3D" id="3.30.420.10">
    <property type="entry name" value="Ribonuclease H-like superfamily/Ribonuclease H"/>
    <property type="match status" value="1"/>
</dbReference>